<evidence type="ECO:0000259" key="6">
    <source>
        <dbReference type="Pfam" id="PF00361"/>
    </source>
</evidence>
<keyword evidence="7" id="KW-0496">Mitochondrion</keyword>
<keyword evidence="3 5" id="KW-1133">Transmembrane helix</keyword>
<dbReference type="InterPro" id="IPR001750">
    <property type="entry name" value="ND/Mrp_TM"/>
</dbReference>
<evidence type="ECO:0000256" key="3">
    <source>
        <dbReference type="ARBA" id="ARBA00022989"/>
    </source>
</evidence>
<keyword evidence="2 5" id="KW-0812">Transmembrane</keyword>
<dbReference type="AlphaFoldDB" id="A0A2U9GI11"/>
<name>A0A2U9GI11_9STRA</name>
<dbReference type="Pfam" id="PF00361">
    <property type="entry name" value="Proton_antipo_M"/>
    <property type="match status" value="1"/>
</dbReference>
<dbReference type="EMBL" id="MG271846">
    <property type="protein sequence ID" value="AWQ64109.1"/>
    <property type="molecule type" value="Genomic_DNA"/>
</dbReference>
<accession>A0A2U9GI11</accession>
<evidence type="ECO:0000256" key="4">
    <source>
        <dbReference type="ARBA" id="ARBA00023136"/>
    </source>
</evidence>
<sequence length="556" mass="64800">MLNNFKNNFCYKLFIPFRIINDLSIVESNESLRSQISLFFDLSLIENSIFNISLNELSLIPEFFLALTVVTIITHYILIAYKKKYNSVLLQFSVRSLCMLIVFLTLLLYLHEGSITLKHLSFEFYLLNDTLGFLSRIITITASLFCMYLLQDYTIEYKINSTEYDLLTLYEILSLTMLITANDFGTIFLALELQSLSLYMLSRFKKNSIYLIESGLKYFILGALSAAYFLLGWSLLYGISGLFVLLGFHFFFNIFSHVSSKVEKNVIEYKTSNNTQYNNSELIENNLTQFNNLFIDIKNDLDDTGILLSFNPNFKVVLKLAEFLCFDDNNKNIEEIFDTGKHFFAYFKLWVCCKIELFLLLDKHIDLVKESLTKIIPVLHELKKVSPTIITEELILDCSILINFVSEDVFNFVPYPDVDTPSIIRTNISRKADIIDFKFSEITISYWKRKSLLKNLVDKYIKISVALTEVFSQMNALPPTSENILLQEKLMASIMILYYLFQFLIGFFDIEAQRVLFCSFKNVLNDDTLEWRIKFISYTMNSETFFKNLKVLTKTL</sequence>
<feature type="transmembrane region" description="Helical" evidence="5">
    <location>
        <begin position="130"/>
        <end position="150"/>
    </location>
</feature>
<protein>
    <recommendedName>
        <fullName evidence="6">NADH:quinone oxidoreductase/Mrp antiporter transmembrane domain-containing protein</fullName>
    </recommendedName>
</protein>
<dbReference type="PANTHER" id="PTHR22773">
    <property type="entry name" value="NADH DEHYDROGENASE"/>
    <property type="match status" value="1"/>
</dbReference>
<geneLocation type="mitochondrion" evidence="7"/>
<gene>
    <name evidence="7" type="primary">orf556_1</name>
</gene>
<evidence type="ECO:0000256" key="5">
    <source>
        <dbReference type="SAM" id="Phobius"/>
    </source>
</evidence>
<feature type="transmembrane region" description="Helical" evidence="5">
    <location>
        <begin position="88"/>
        <end position="110"/>
    </location>
</feature>
<dbReference type="GeneID" id="36957405"/>
<comment type="subcellular location">
    <subcellularLocation>
        <location evidence="1">Membrane</location>
        <topology evidence="1">Multi-pass membrane protein</topology>
    </subcellularLocation>
</comment>
<evidence type="ECO:0000256" key="1">
    <source>
        <dbReference type="ARBA" id="ARBA00004141"/>
    </source>
</evidence>
<reference evidence="7" key="1">
    <citation type="journal article" date="2018" name="Genome Biol. Evol.">
        <title>Recurrent loss, horizontal transfer, and the obscure origins of mitochondrial introns in diatoms (Bacillariophyta).</title>
        <authorList>
            <person name="Guillory W.X."/>
            <person name="Onyshchenko A."/>
            <person name="Ruck E.C."/>
            <person name="Parks M."/>
            <person name="Nakov T."/>
            <person name="Wickett N.J."/>
            <person name="Alverson A.J."/>
        </authorList>
    </citation>
    <scope>NUCLEOTIDE SEQUENCE</scope>
    <source>
        <strain evidence="7">UTEX FD354</strain>
    </source>
</reference>
<dbReference type="RefSeq" id="YP_009495462.1">
    <property type="nucleotide sequence ID" value="NC_037987.1"/>
</dbReference>
<evidence type="ECO:0000256" key="2">
    <source>
        <dbReference type="ARBA" id="ARBA00022692"/>
    </source>
</evidence>
<feature type="transmembrane region" description="Helical" evidence="5">
    <location>
        <begin position="63"/>
        <end position="81"/>
    </location>
</feature>
<dbReference type="GO" id="GO:0016020">
    <property type="term" value="C:membrane"/>
    <property type="evidence" value="ECO:0007669"/>
    <property type="project" value="UniProtKB-SubCell"/>
</dbReference>
<feature type="transmembrane region" description="Helical" evidence="5">
    <location>
        <begin position="209"/>
        <end position="229"/>
    </location>
</feature>
<organism evidence="7">
    <name type="scientific">Eunotia naegelii</name>
    <dbReference type="NCBI Taxonomy" id="1458866"/>
    <lineage>
        <taxon>Eukaryota</taxon>
        <taxon>Sar</taxon>
        <taxon>Stramenopiles</taxon>
        <taxon>Ochrophyta</taxon>
        <taxon>Bacillariophyta</taxon>
        <taxon>Bacillariophyceae</taxon>
        <taxon>Eunotiophycidae</taxon>
        <taxon>Eunotiales</taxon>
        <taxon>Eunotiaceae</taxon>
        <taxon>Eunotia</taxon>
    </lineage>
</organism>
<feature type="domain" description="NADH:quinone oxidoreductase/Mrp antiporter transmembrane" evidence="6">
    <location>
        <begin position="181"/>
        <end position="254"/>
    </location>
</feature>
<keyword evidence="4 5" id="KW-0472">Membrane</keyword>
<feature type="transmembrane region" description="Helical" evidence="5">
    <location>
        <begin position="235"/>
        <end position="255"/>
    </location>
</feature>
<evidence type="ECO:0000313" key="7">
    <source>
        <dbReference type="EMBL" id="AWQ64109.1"/>
    </source>
</evidence>
<proteinExistence type="predicted"/>